<evidence type="ECO:0000256" key="5">
    <source>
        <dbReference type="ARBA" id="ARBA00022741"/>
    </source>
</evidence>
<dbReference type="InterPro" id="IPR003439">
    <property type="entry name" value="ABC_transporter-like_ATP-bd"/>
</dbReference>
<evidence type="ECO:0000256" key="4">
    <source>
        <dbReference type="ARBA" id="ARBA00022475"/>
    </source>
</evidence>
<evidence type="ECO:0000256" key="1">
    <source>
        <dbReference type="ARBA" id="ARBA00004417"/>
    </source>
</evidence>
<dbReference type="Pfam" id="PF08352">
    <property type="entry name" value="oligo_HPY"/>
    <property type="match status" value="1"/>
</dbReference>
<dbReference type="SMART" id="SM00382">
    <property type="entry name" value="AAA"/>
    <property type="match status" value="1"/>
</dbReference>
<dbReference type="GO" id="GO:0055085">
    <property type="term" value="P:transmembrane transport"/>
    <property type="evidence" value="ECO:0007669"/>
    <property type="project" value="UniProtKB-ARBA"/>
</dbReference>
<evidence type="ECO:0000259" key="8">
    <source>
        <dbReference type="PROSITE" id="PS50893"/>
    </source>
</evidence>
<organism evidence="9 10">
    <name type="scientific">Aureimonas glaciei</name>
    <dbReference type="NCBI Taxonomy" id="1776957"/>
    <lineage>
        <taxon>Bacteria</taxon>
        <taxon>Pseudomonadati</taxon>
        <taxon>Pseudomonadota</taxon>
        <taxon>Alphaproteobacteria</taxon>
        <taxon>Hyphomicrobiales</taxon>
        <taxon>Aurantimonadaceae</taxon>
        <taxon>Aureimonas</taxon>
    </lineage>
</organism>
<keyword evidence="7" id="KW-0472">Membrane</keyword>
<dbReference type="PANTHER" id="PTHR43297:SF2">
    <property type="entry name" value="DIPEPTIDE TRANSPORT ATP-BINDING PROTEIN DPPD"/>
    <property type="match status" value="1"/>
</dbReference>
<evidence type="ECO:0000256" key="2">
    <source>
        <dbReference type="ARBA" id="ARBA00005417"/>
    </source>
</evidence>
<dbReference type="PANTHER" id="PTHR43297">
    <property type="entry name" value="OLIGOPEPTIDE TRANSPORT ATP-BINDING PROTEIN APPD"/>
    <property type="match status" value="1"/>
</dbReference>
<comment type="caution">
    <text evidence="9">The sequence shown here is derived from an EMBL/GenBank/DDBJ whole genome shotgun (WGS) entry which is preliminary data.</text>
</comment>
<keyword evidence="6 9" id="KW-0067">ATP-binding</keyword>
<protein>
    <submittedName>
        <fullName evidence="9">ABC transporter ATP-binding protein</fullName>
    </submittedName>
</protein>
<reference evidence="9" key="1">
    <citation type="journal article" date="2014" name="Int. J. Syst. Evol. Microbiol.">
        <title>Complete genome sequence of Corynebacterium casei LMG S-19264T (=DSM 44701T), isolated from a smear-ripened cheese.</title>
        <authorList>
            <consortium name="US DOE Joint Genome Institute (JGI-PGF)"/>
            <person name="Walter F."/>
            <person name="Albersmeier A."/>
            <person name="Kalinowski J."/>
            <person name="Ruckert C."/>
        </authorList>
    </citation>
    <scope>NUCLEOTIDE SEQUENCE</scope>
    <source>
        <strain evidence="9">CGMCC 1.15493</strain>
    </source>
</reference>
<dbReference type="InterPro" id="IPR003593">
    <property type="entry name" value="AAA+_ATPase"/>
</dbReference>
<sequence>MIAPDLTPPLAPKPASARTPILSVERLTVESHDGTTRRAIVDGLSFDLGEGEILGLVGESGSGKTMACRALMRLLTSPNLSISADAIRTGGRDISKLGEADFAKVRGREMGMIFQNPSSHLDPVMRIGEQIAETVRIAKGASRREAKAEAVEILRQVGIPDPVARAEAYAHEFSGGMRQRAMIAVALASDPKILIADEPTTALDVTVQAQVLRLLKDLRDKRGMSLIFITHDLGVVAQLCDQIAVLYAGRLCEKGPVRQVLRHPRHRYTAGLIACQPGGDAGLRRLRTIDGQPPSPFAMPPGCRFHPRCSHATERCRSEQPRLVPFDPGEVAACFHPVGDPSGLGVPA</sequence>
<dbReference type="EMBL" id="BMJJ01000006">
    <property type="protein sequence ID" value="GGD22778.1"/>
    <property type="molecule type" value="Genomic_DNA"/>
</dbReference>
<dbReference type="NCBIfam" id="TIGR01727">
    <property type="entry name" value="oligo_HPY"/>
    <property type="match status" value="1"/>
</dbReference>
<dbReference type="GO" id="GO:0005886">
    <property type="term" value="C:plasma membrane"/>
    <property type="evidence" value="ECO:0007669"/>
    <property type="project" value="UniProtKB-SubCell"/>
</dbReference>
<accession>A0A916XZ31</accession>
<evidence type="ECO:0000256" key="3">
    <source>
        <dbReference type="ARBA" id="ARBA00022448"/>
    </source>
</evidence>
<dbReference type="PROSITE" id="PS50893">
    <property type="entry name" value="ABC_TRANSPORTER_2"/>
    <property type="match status" value="1"/>
</dbReference>
<feature type="domain" description="ABC transporter" evidence="8">
    <location>
        <begin position="22"/>
        <end position="273"/>
    </location>
</feature>
<gene>
    <name evidence="9" type="ORF">GCM10011335_27080</name>
</gene>
<comment type="similarity">
    <text evidence="2">Belongs to the ABC transporter superfamily.</text>
</comment>
<comment type="subcellular location">
    <subcellularLocation>
        <location evidence="1">Cell inner membrane</location>
        <topology evidence="1">Peripheral membrane protein</topology>
    </subcellularLocation>
</comment>
<evidence type="ECO:0000313" key="10">
    <source>
        <dbReference type="Proteomes" id="UP000613160"/>
    </source>
</evidence>
<keyword evidence="5" id="KW-0547">Nucleotide-binding</keyword>
<dbReference type="CDD" id="cd03257">
    <property type="entry name" value="ABC_NikE_OppD_transporters"/>
    <property type="match status" value="1"/>
</dbReference>
<dbReference type="InterPro" id="IPR017871">
    <property type="entry name" value="ABC_transporter-like_CS"/>
</dbReference>
<dbReference type="AlphaFoldDB" id="A0A916XZ31"/>
<dbReference type="PROSITE" id="PS00211">
    <property type="entry name" value="ABC_TRANSPORTER_1"/>
    <property type="match status" value="1"/>
</dbReference>
<keyword evidence="4" id="KW-1003">Cell membrane</keyword>
<evidence type="ECO:0000256" key="7">
    <source>
        <dbReference type="ARBA" id="ARBA00023136"/>
    </source>
</evidence>
<dbReference type="GO" id="GO:0015833">
    <property type="term" value="P:peptide transport"/>
    <property type="evidence" value="ECO:0007669"/>
    <property type="project" value="InterPro"/>
</dbReference>
<name>A0A916XZ31_9HYPH</name>
<evidence type="ECO:0000313" key="9">
    <source>
        <dbReference type="EMBL" id="GGD22778.1"/>
    </source>
</evidence>
<dbReference type="SUPFAM" id="SSF52540">
    <property type="entry name" value="P-loop containing nucleoside triphosphate hydrolases"/>
    <property type="match status" value="1"/>
</dbReference>
<dbReference type="InterPro" id="IPR050388">
    <property type="entry name" value="ABC_Ni/Peptide_Import"/>
</dbReference>
<keyword evidence="3" id="KW-0813">Transport</keyword>
<dbReference type="Proteomes" id="UP000613160">
    <property type="component" value="Unassembled WGS sequence"/>
</dbReference>
<proteinExistence type="inferred from homology"/>
<dbReference type="Gene3D" id="3.40.50.300">
    <property type="entry name" value="P-loop containing nucleotide triphosphate hydrolases"/>
    <property type="match status" value="1"/>
</dbReference>
<dbReference type="Pfam" id="PF00005">
    <property type="entry name" value="ABC_tran"/>
    <property type="match status" value="1"/>
</dbReference>
<dbReference type="InterPro" id="IPR013563">
    <property type="entry name" value="Oligopep_ABC_C"/>
</dbReference>
<keyword evidence="10" id="KW-1185">Reference proteome</keyword>
<dbReference type="InterPro" id="IPR027417">
    <property type="entry name" value="P-loop_NTPase"/>
</dbReference>
<dbReference type="FunFam" id="3.40.50.300:FF:000016">
    <property type="entry name" value="Oligopeptide ABC transporter ATP-binding component"/>
    <property type="match status" value="1"/>
</dbReference>
<dbReference type="GO" id="GO:0005524">
    <property type="term" value="F:ATP binding"/>
    <property type="evidence" value="ECO:0007669"/>
    <property type="project" value="UniProtKB-KW"/>
</dbReference>
<reference evidence="9" key="2">
    <citation type="submission" date="2020-09" db="EMBL/GenBank/DDBJ databases">
        <authorList>
            <person name="Sun Q."/>
            <person name="Zhou Y."/>
        </authorList>
    </citation>
    <scope>NUCLEOTIDE SEQUENCE</scope>
    <source>
        <strain evidence="9">CGMCC 1.15493</strain>
    </source>
</reference>
<dbReference type="GO" id="GO:0016887">
    <property type="term" value="F:ATP hydrolysis activity"/>
    <property type="evidence" value="ECO:0007669"/>
    <property type="project" value="InterPro"/>
</dbReference>
<evidence type="ECO:0000256" key="6">
    <source>
        <dbReference type="ARBA" id="ARBA00022840"/>
    </source>
</evidence>